<gene>
    <name evidence="10" type="ORF">MSAN_00420600</name>
</gene>
<feature type="transmembrane region" description="Helical" evidence="8">
    <location>
        <begin position="212"/>
        <end position="236"/>
    </location>
</feature>
<evidence type="ECO:0000256" key="3">
    <source>
        <dbReference type="ARBA" id="ARBA00022692"/>
    </source>
</evidence>
<evidence type="ECO:0000256" key="5">
    <source>
        <dbReference type="ARBA" id="ARBA00022989"/>
    </source>
</evidence>
<feature type="transmembrane region" description="Helical" evidence="8">
    <location>
        <begin position="118"/>
        <end position="137"/>
    </location>
</feature>
<feature type="compositionally biased region" description="Basic and acidic residues" evidence="7">
    <location>
        <begin position="1"/>
        <end position="11"/>
    </location>
</feature>
<evidence type="ECO:0000256" key="4">
    <source>
        <dbReference type="ARBA" id="ARBA00022970"/>
    </source>
</evidence>
<evidence type="ECO:0000256" key="7">
    <source>
        <dbReference type="SAM" id="MobiDB-lite"/>
    </source>
</evidence>
<comment type="subcellular location">
    <subcellularLocation>
        <location evidence="1">Membrane</location>
        <topology evidence="1">Multi-pass membrane protein</topology>
    </subcellularLocation>
</comment>
<dbReference type="Gene3D" id="1.20.1740.10">
    <property type="entry name" value="Amino acid/polyamine transporter I"/>
    <property type="match status" value="1"/>
</dbReference>
<keyword evidence="4" id="KW-0029">Amino-acid transport</keyword>
<dbReference type="PIRSF" id="PIRSF006060">
    <property type="entry name" value="AA_transporter"/>
    <property type="match status" value="1"/>
</dbReference>
<evidence type="ECO:0000256" key="1">
    <source>
        <dbReference type="ARBA" id="ARBA00004141"/>
    </source>
</evidence>
<dbReference type="InterPro" id="IPR050524">
    <property type="entry name" value="APC_YAT"/>
</dbReference>
<dbReference type="PANTHER" id="PTHR43341:SF15">
    <property type="entry name" value="GENERAL AMINO ACID PERMEASE AGP2"/>
    <property type="match status" value="1"/>
</dbReference>
<dbReference type="InterPro" id="IPR004841">
    <property type="entry name" value="AA-permease/SLC12A_dom"/>
</dbReference>
<sequence>MSTLSLRREKSSQSSQPSATEKVFPSSEKPISIESKQTDPATEYQHDQTHRTLKPRHIQLISIGGTIGTVLFVQIGTGLPVGGPGGLLLAFIAWSTVVLAMNECLAEMVSWIPISSPYVSILPLIVHCFLSIVDRWQVRFADHFVDEALGVCSGFNLFFSVGTSIPYEIVAFNLMLNFWTDKIPAISVIVFMILCYGAINLFAVRFYGESEFWLALGKVILILGLIVFTFVVMVGGNPEHDAFGFRNWNVPGGPFVAYIYEGSLGHFLGLLSSLVQASWTVSGPEFIAMTAGEAAHPRRTLPRSFRSLIGRLIVFFVLGALAVGILVPYTDPELLATTTARPGAGSSPYVIAMQRLNLGGLAHVVNALVMLSIFSAGNNYVYTASRTLFGMALEGRVPRVLAKCTADGIPVYSVCVTMLLSLLAFLQLGSTSGVVLQWITRFGTASAMANYAMIAFTYIRFHAALKAQGIPRESLPYRSSWQPFCGYYAFIASFTMMFLSGYVVFVPGQWDTTTFIFSYALIGLLPVIFIGWKIARRTQWRNLREVDFFREERAEVDAYETKFEASNFAASGTN</sequence>
<feature type="transmembrane region" description="Helical" evidence="8">
    <location>
        <begin position="361"/>
        <end position="381"/>
    </location>
</feature>
<dbReference type="EMBL" id="JACAZH010000002">
    <property type="protein sequence ID" value="KAF7375335.1"/>
    <property type="molecule type" value="Genomic_DNA"/>
</dbReference>
<evidence type="ECO:0000256" key="2">
    <source>
        <dbReference type="ARBA" id="ARBA00022448"/>
    </source>
</evidence>
<name>A0A8H6ZGS8_9AGAR</name>
<dbReference type="OrthoDB" id="10062876at2759"/>
<evidence type="ECO:0000313" key="11">
    <source>
        <dbReference type="Proteomes" id="UP000623467"/>
    </source>
</evidence>
<dbReference type="PANTHER" id="PTHR43341">
    <property type="entry name" value="AMINO ACID PERMEASE"/>
    <property type="match status" value="1"/>
</dbReference>
<feature type="domain" description="Amino acid permease/ SLC12A" evidence="9">
    <location>
        <begin position="139"/>
        <end position="540"/>
    </location>
</feature>
<keyword evidence="5 8" id="KW-1133">Transmembrane helix</keyword>
<feature type="region of interest" description="Disordered" evidence="7">
    <location>
        <begin position="1"/>
        <end position="51"/>
    </location>
</feature>
<evidence type="ECO:0000256" key="6">
    <source>
        <dbReference type="ARBA" id="ARBA00023136"/>
    </source>
</evidence>
<evidence type="ECO:0000256" key="8">
    <source>
        <dbReference type="SAM" id="Phobius"/>
    </source>
</evidence>
<dbReference type="PROSITE" id="PS00218">
    <property type="entry name" value="AMINO_ACID_PERMEASE_1"/>
    <property type="match status" value="1"/>
</dbReference>
<dbReference type="Pfam" id="PF00324">
    <property type="entry name" value="AA_permease"/>
    <property type="match status" value="2"/>
</dbReference>
<keyword evidence="3 8" id="KW-0812">Transmembrane</keyword>
<feature type="domain" description="Amino acid permease/ SLC12A" evidence="9">
    <location>
        <begin position="57"/>
        <end position="118"/>
    </location>
</feature>
<proteinExistence type="predicted"/>
<feature type="transmembrane region" description="Helical" evidence="8">
    <location>
        <begin position="183"/>
        <end position="206"/>
    </location>
</feature>
<evidence type="ECO:0000259" key="9">
    <source>
        <dbReference type="Pfam" id="PF00324"/>
    </source>
</evidence>
<feature type="transmembrane region" description="Helical" evidence="8">
    <location>
        <begin position="409"/>
        <end position="428"/>
    </location>
</feature>
<feature type="transmembrane region" description="Helical" evidence="8">
    <location>
        <begin position="448"/>
        <end position="465"/>
    </location>
</feature>
<keyword evidence="6 8" id="KW-0472">Membrane</keyword>
<keyword evidence="11" id="KW-1185">Reference proteome</keyword>
<feature type="transmembrane region" description="Helical" evidence="8">
    <location>
        <begin position="516"/>
        <end position="535"/>
    </location>
</feature>
<evidence type="ECO:0000313" key="10">
    <source>
        <dbReference type="EMBL" id="KAF7375335.1"/>
    </source>
</evidence>
<dbReference type="GO" id="GO:0015171">
    <property type="term" value="F:amino acid transmembrane transporter activity"/>
    <property type="evidence" value="ECO:0007669"/>
    <property type="project" value="TreeGrafter"/>
</dbReference>
<protein>
    <submittedName>
        <fullName evidence="10">General amino acid permease AGP2</fullName>
    </submittedName>
</protein>
<feature type="transmembrane region" description="Helical" evidence="8">
    <location>
        <begin position="485"/>
        <end position="504"/>
    </location>
</feature>
<organism evidence="10 11">
    <name type="scientific">Mycena sanguinolenta</name>
    <dbReference type="NCBI Taxonomy" id="230812"/>
    <lineage>
        <taxon>Eukaryota</taxon>
        <taxon>Fungi</taxon>
        <taxon>Dikarya</taxon>
        <taxon>Basidiomycota</taxon>
        <taxon>Agaricomycotina</taxon>
        <taxon>Agaricomycetes</taxon>
        <taxon>Agaricomycetidae</taxon>
        <taxon>Agaricales</taxon>
        <taxon>Marasmiineae</taxon>
        <taxon>Mycenaceae</taxon>
        <taxon>Mycena</taxon>
    </lineage>
</organism>
<keyword evidence="2" id="KW-0813">Transport</keyword>
<dbReference type="GO" id="GO:0016020">
    <property type="term" value="C:membrane"/>
    <property type="evidence" value="ECO:0007669"/>
    <property type="project" value="UniProtKB-SubCell"/>
</dbReference>
<feature type="transmembrane region" description="Helical" evidence="8">
    <location>
        <begin position="60"/>
        <end position="81"/>
    </location>
</feature>
<dbReference type="InterPro" id="IPR004840">
    <property type="entry name" value="Amino_acid_permease_CS"/>
</dbReference>
<reference evidence="10" key="1">
    <citation type="submission" date="2020-05" db="EMBL/GenBank/DDBJ databases">
        <title>Mycena genomes resolve the evolution of fungal bioluminescence.</title>
        <authorList>
            <person name="Tsai I.J."/>
        </authorList>
    </citation>
    <scope>NUCLEOTIDE SEQUENCE</scope>
    <source>
        <strain evidence="10">160909Yilan</strain>
    </source>
</reference>
<feature type="transmembrane region" description="Helical" evidence="8">
    <location>
        <begin position="308"/>
        <end position="329"/>
    </location>
</feature>
<feature type="transmembrane region" description="Helical" evidence="8">
    <location>
        <begin position="157"/>
        <end position="176"/>
    </location>
</feature>
<dbReference type="AlphaFoldDB" id="A0A8H6ZGS8"/>
<dbReference type="Proteomes" id="UP000623467">
    <property type="component" value="Unassembled WGS sequence"/>
</dbReference>
<accession>A0A8H6ZGS8</accession>
<comment type="caution">
    <text evidence="10">The sequence shown here is derived from an EMBL/GenBank/DDBJ whole genome shotgun (WGS) entry which is preliminary data.</text>
</comment>